<dbReference type="InterPro" id="IPR004328">
    <property type="entry name" value="BRO1_dom"/>
</dbReference>
<evidence type="ECO:0000256" key="2">
    <source>
        <dbReference type="ARBA" id="ARBA00022193"/>
    </source>
</evidence>
<dbReference type="EMBL" id="JMSN01000024">
    <property type="protein sequence ID" value="KDN48510.1"/>
    <property type="molecule type" value="Genomic_DNA"/>
</dbReference>
<dbReference type="SMART" id="SM01041">
    <property type="entry name" value="BRO1"/>
    <property type="match status" value="1"/>
</dbReference>
<proteinExistence type="inferred from homology"/>
<sequence>MFVHELPTTGAISFADFVLTSGYSIEVAHTTEHRAKLRNVLKEHRKSAGDDNDLEQGDWLKVVQAVDEYLPYLLAMFNCVQVDEVIFKLEPEFSWRTTLSSHIFRSSPRISLRGLHYEVCAVLLLYGTALSNFAAAIVASLGNYELERTLQDAERKQRDDKLKRAADTFCQAAGIFEYLSQVMIPRWEERASCLDGRPPDLTREVTMALSKMALADAQLLSIRKLLSAAVSEANDFNTPGPPLPKGHPSASLLAKLYLNAASLYETASSLATTISKKGAVAANSNLAVDAYEDVQAKASKKPGKLLAKFKDAITVDHGDEVGSGLLTYLSASASVSRALAYKWLGIDAGENGERYGEGITFLRVAEENISIKKDRLNFSSSRSKSSRAELKTIQEQELKNVQHWLRAYTKMNDTVAFKPVPPASELQVKIPAGRAVLSVKTFELPPVKFGPGSENYTHRSIDAAHGLEGSLAAMDLQNQAKPAAAKYAGANAYY</sequence>
<dbReference type="InParanoid" id="A0A066WCK7"/>
<name>A0A066WCK7_TILAU</name>
<evidence type="ECO:0000256" key="1">
    <source>
        <dbReference type="ARBA" id="ARBA00010997"/>
    </source>
</evidence>
<dbReference type="GeneID" id="25264164"/>
<dbReference type="RefSeq" id="XP_013244166.1">
    <property type="nucleotide sequence ID" value="XM_013388712.1"/>
</dbReference>
<dbReference type="Proteomes" id="UP000027361">
    <property type="component" value="Unassembled WGS sequence"/>
</dbReference>
<evidence type="ECO:0000313" key="5">
    <source>
        <dbReference type="Proteomes" id="UP000027361"/>
    </source>
</evidence>
<dbReference type="Gene3D" id="1.25.40.280">
    <property type="entry name" value="alix/aip1 like domains"/>
    <property type="match status" value="1"/>
</dbReference>
<accession>A0A066WCK7</accession>
<protein>
    <recommendedName>
        <fullName evidence="2">pH-response regulator protein palC</fullName>
    </recommendedName>
</protein>
<dbReference type="OrthoDB" id="10266451at2759"/>
<dbReference type="InterPro" id="IPR038499">
    <property type="entry name" value="BRO1_sf"/>
</dbReference>
<dbReference type="GO" id="GO:0071467">
    <property type="term" value="P:cellular response to pH"/>
    <property type="evidence" value="ECO:0007669"/>
    <property type="project" value="InterPro"/>
</dbReference>
<reference evidence="4 5" key="1">
    <citation type="submission" date="2014-05" db="EMBL/GenBank/DDBJ databases">
        <title>Draft genome sequence of a rare smut relative, Tilletiaria anomala UBC 951.</title>
        <authorList>
            <consortium name="DOE Joint Genome Institute"/>
            <person name="Toome M."/>
            <person name="Kuo A."/>
            <person name="Henrissat B."/>
            <person name="Lipzen A."/>
            <person name="Tritt A."/>
            <person name="Yoshinaga Y."/>
            <person name="Zane M."/>
            <person name="Barry K."/>
            <person name="Grigoriev I.V."/>
            <person name="Spatafora J.W."/>
            <person name="Aimea M.C."/>
        </authorList>
    </citation>
    <scope>NUCLEOTIDE SEQUENCE [LARGE SCALE GENOMIC DNA]</scope>
    <source>
        <strain evidence="4 5">UBC 951</strain>
    </source>
</reference>
<comment type="caution">
    <text evidence="4">The sequence shown here is derived from an EMBL/GenBank/DDBJ whole genome shotgun (WGS) entry which is preliminary data.</text>
</comment>
<comment type="similarity">
    <text evidence="1">Belongs to the palC family.</text>
</comment>
<dbReference type="GO" id="GO:0005886">
    <property type="term" value="C:plasma membrane"/>
    <property type="evidence" value="ECO:0007669"/>
    <property type="project" value="TreeGrafter"/>
</dbReference>
<dbReference type="STRING" id="1037660.A0A066WCK7"/>
<dbReference type="PANTHER" id="PTHR40463:SF1">
    <property type="entry name" value="PH-RESPONSE REGULATOR PROTEIN PALC"/>
    <property type="match status" value="1"/>
</dbReference>
<gene>
    <name evidence="4" type="ORF">K437DRAFT_255485</name>
</gene>
<dbReference type="InterPro" id="IPR037505">
    <property type="entry name" value="pH-resp_palC"/>
</dbReference>
<feature type="domain" description="BRO1" evidence="3">
    <location>
        <begin position="1"/>
        <end position="494"/>
    </location>
</feature>
<dbReference type="PROSITE" id="PS51180">
    <property type="entry name" value="BRO1"/>
    <property type="match status" value="1"/>
</dbReference>
<organism evidence="4 5">
    <name type="scientific">Tilletiaria anomala (strain ATCC 24038 / CBS 436.72 / UBC 951)</name>
    <dbReference type="NCBI Taxonomy" id="1037660"/>
    <lineage>
        <taxon>Eukaryota</taxon>
        <taxon>Fungi</taxon>
        <taxon>Dikarya</taxon>
        <taxon>Basidiomycota</taxon>
        <taxon>Ustilaginomycotina</taxon>
        <taxon>Exobasidiomycetes</taxon>
        <taxon>Georgefischeriales</taxon>
        <taxon>Tilletiariaceae</taxon>
        <taxon>Tilletiaria</taxon>
    </lineage>
</organism>
<dbReference type="HOGENOM" id="CLU_027723_0_0_1"/>
<dbReference type="AlphaFoldDB" id="A0A066WCK7"/>
<keyword evidence="5" id="KW-1185">Reference proteome</keyword>
<dbReference type="Pfam" id="PF03097">
    <property type="entry name" value="BRO1"/>
    <property type="match status" value="1"/>
</dbReference>
<evidence type="ECO:0000259" key="3">
    <source>
        <dbReference type="PROSITE" id="PS51180"/>
    </source>
</evidence>
<evidence type="ECO:0000313" key="4">
    <source>
        <dbReference type="EMBL" id="KDN48510.1"/>
    </source>
</evidence>
<dbReference type="OMA" id="PNDKEWM"/>
<dbReference type="PANTHER" id="PTHR40463">
    <property type="entry name" value="PH-RESPONSE REGULATOR PROTEIN PALC"/>
    <property type="match status" value="1"/>
</dbReference>